<feature type="compositionally biased region" description="Basic residues" evidence="1">
    <location>
        <begin position="186"/>
        <end position="197"/>
    </location>
</feature>
<sequence length="197" mass="22062">MCSTCTYFPVSCCILELHNILENILSWSPKPFSPQFTSCQTHTKRCIGRLSPAPSPFIGCYGTLVQADRTAGMITTDLVRTPTGSSRGLRSSAELTEATTDAEAEEEERWLKIPKLSKLKNIFRKNPTTPIRTLRKDPKIVKQVETLQKNPQVMKEVENVKEIPAVQKNLSGLQSNPEMMTTLRAPPKRALGRHPRS</sequence>
<evidence type="ECO:0000313" key="2">
    <source>
        <dbReference type="EMBL" id="EGZ14914.1"/>
    </source>
</evidence>
<dbReference type="InParanoid" id="G4ZKZ6"/>
<feature type="compositionally biased region" description="Polar residues" evidence="1">
    <location>
        <begin position="170"/>
        <end position="179"/>
    </location>
</feature>
<dbReference type="Proteomes" id="UP000002640">
    <property type="component" value="Unassembled WGS sequence"/>
</dbReference>
<evidence type="ECO:0000256" key="1">
    <source>
        <dbReference type="SAM" id="MobiDB-lite"/>
    </source>
</evidence>
<proteinExistence type="predicted"/>
<dbReference type="GeneID" id="20640282"/>
<dbReference type="RefSeq" id="XP_009528663.1">
    <property type="nucleotide sequence ID" value="XM_009530368.1"/>
</dbReference>
<evidence type="ECO:0000313" key="3">
    <source>
        <dbReference type="Proteomes" id="UP000002640"/>
    </source>
</evidence>
<dbReference type="OMA" id="CCILELH"/>
<protein>
    <submittedName>
        <fullName evidence="2">Uncharacterized protein</fullName>
    </submittedName>
</protein>
<dbReference type="AlphaFoldDB" id="G4ZKZ6"/>
<gene>
    <name evidence="2" type="ORF">PHYSODRAFT_286220</name>
</gene>
<feature type="region of interest" description="Disordered" evidence="1">
    <location>
        <begin position="82"/>
        <end position="101"/>
    </location>
</feature>
<organism evidence="2 3">
    <name type="scientific">Phytophthora sojae (strain P6497)</name>
    <name type="common">Soybean stem and root rot agent</name>
    <name type="synonym">Phytophthora megasperma f. sp. glycines</name>
    <dbReference type="NCBI Taxonomy" id="1094619"/>
    <lineage>
        <taxon>Eukaryota</taxon>
        <taxon>Sar</taxon>
        <taxon>Stramenopiles</taxon>
        <taxon>Oomycota</taxon>
        <taxon>Peronosporomycetes</taxon>
        <taxon>Peronosporales</taxon>
        <taxon>Peronosporaceae</taxon>
        <taxon>Phytophthora</taxon>
    </lineage>
</organism>
<feature type="region of interest" description="Disordered" evidence="1">
    <location>
        <begin position="170"/>
        <end position="197"/>
    </location>
</feature>
<keyword evidence="3" id="KW-1185">Reference proteome</keyword>
<accession>G4ZKZ6</accession>
<dbReference type="EMBL" id="JH159155">
    <property type="protein sequence ID" value="EGZ14914.1"/>
    <property type="molecule type" value="Genomic_DNA"/>
</dbReference>
<dbReference type="KEGG" id="psoj:PHYSODRAFT_286220"/>
<reference evidence="2 3" key="1">
    <citation type="journal article" date="2006" name="Science">
        <title>Phytophthora genome sequences uncover evolutionary origins and mechanisms of pathogenesis.</title>
        <authorList>
            <person name="Tyler B.M."/>
            <person name="Tripathy S."/>
            <person name="Zhang X."/>
            <person name="Dehal P."/>
            <person name="Jiang R.H."/>
            <person name="Aerts A."/>
            <person name="Arredondo F.D."/>
            <person name="Baxter L."/>
            <person name="Bensasson D."/>
            <person name="Beynon J.L."/>
            <person name="Chapman J."/>
            <person name="Damasceno C.M."/>
            <person name="Dorrance A.E."/>
            <person name="Dou D."/>
            <person name="Dickerman A.W."/>
            <person name="Dubchak I.L."/>
            <person name="Garbelotto M."/>
            <person name="Gijzen M."/>
            <person name="Gordon S.G."/>
            <person name="Govers F."/>
            <person name="Grunwald N.J."/>
            <person name="Huang W."/>
            <person name="Ivors K.L."/>
            <person name="Jones R.W."/>
            <person name="Kamoun S."/>
            <person name="Krampis K."/>
            <person name="Lamour K.H."/>
            <person name="Lee M.K."/>
            <person name="McDonald W.H."/>
            <person name="Medina M."/>
            <person name="Meijer H.J."/>
            <person name="Nordberg E.K."/>
            <person name="Maclean D.J."/>
            <person name="Ospina-Giraldo M.D."/>
            <person name="Morris P.F."/>
            <person name="Phuntumart V."/>
            <person name="Putnam N.H."/>
            <person name="Rash S."/>
            <person name="Rose J.K."/>
            <person name="Sakihama Y."/>
            <person name="Salamov A.A."/>
            <person name="Savidor A."/>
            <person name="Scheuring C.F."/>
            <person name="Smith B.M."/>
            <person name="Sobral B.W."/>
            <person name="Terry A."/>
            <person name="Torto-Alalibo T.A."/>
            <person name="Win J."/>
            <person name="Xu Z."/>
            <person name="Zhang H."/>
            <person name="Grigoriev I.V."/>
            <person name="Rokhsar D.S."/>
            <person name="Boore J.L."/>
        </authorList>
    </citation>
    <scope>NUCLEOTIDE SEQUENCE [LARGE SCALE GENOMIC DNA]</scope>
    <source>
        <strain evidence="2 3">P6497</strain>
    </source>
</reference>
<name>G4ZKZ6_PHYSP</name>